<accession>A0A654LXR8</accession>
<protein>
    <submittedName>
        <fullName evidence="1">Uncharacterized protein</fullName>
    </submittedName>
</protein>
<dbReference type="AlphaFoldDB" id="A0A654LXR8"/>
<keyword evidence="2" id="KW-1185">Reference proteome</keyword>
<name>A0A654LXR8_9ARCH</name>
<dbReference type="Proteomes" id="UP000058925">
    <property type="component" value="Chromosome"/>
</dbReference>
<dbReference type="KEGG" id="taa:NMY3_02087"/>
<proteinExistence type="predicted"/>
<evidence type="ECO:0000313" key="1">
    <source>
        <dbReference type="EMBL" id="ALI36288.1"/>
    </source>
</evidence>
<organism evidence="1 2">
    <name type="scientific">Candidatus Nitrosocosmicus oleophilus</name>
    <dbReference type="NCBI Taxonomy" id="1353260"/>
    <lineage>
        <taxon>Archaea</taxon>
        <taxon>Nitrososphaerota</taxon>
        <taxon>Nitrososphaeria</taxon>
        <taxon>Nitrososphaerales</taxon>
        <taxon>Nitrososphaeraceae</taxon>
        <taxon>Candidatus Nitrosocosmicus</taxon>
    </lineage>
</organism>
<sequence length="49" mass="5775">MRSAITTDTYPSALEIFFTLRVQNSGHPKLQFDYSMKSHHIYTLERNDL</sequence>
<dbReference type="EMBL" id="CP012850">
    <property type="protein sequence ID" value="ALI36288.1"/>
    <property type="molecule type" value="Genomic_DNA"/>
</dbReference>
<reference evidence="2" key="1">
    <citation type="submission" date="2015-10" db="EMBL/GenBank/DDBJ databases">
        <title>Niche specialization of a soil ammonia-oxidizing archaeon, Candidatus Nitrosocosmicus oleophilus.</title>
        <authorList>
            <person name="Jung M.-Y."/>
            <person name="Rhee S.-K."/>
        </authorList>
    </citation>
    <scope>NUCLEOTIDE SEQUENCE [LARGE SCALE GENOMIC DNA]</scope>
    <source>
        <strain evidence="2">MY3</strain>
    </source>
</reference>
<evidence type="ECO:0000313" key="2">
    <source>
        <dbReference type="Proteomes" id="UP000058925"/>
    </source>
</evidence>
<gene>
    <name evidence="1" type="ORF">NMY3_02087</name>
</gene>